<reference evidence="1 2" key="1">
    <citation type="journal article" date="2013" name="PLoS ONE">
        <title>Cultivation and Complete Genome Sequencing of Gloeobacter kilaueensis sp. nov., from a Lava Cave in Kilauea Caldera, Hawai'i.</title>
        <authorList>
            <person name="Saw J.H."/>
            <person name="Schatz M."/>
            <person name="Brown M.V."/>
            <person name="Kunkel D.D."/>
            <person name="Foster J.S."/>
            <person name="Shick H."/>
            <person name="Christensen S."/>
            <person name="Hou S."/>
            <person name="Wan X."/>
            <person name="Donachie S.P."/>
        </authorList>
    </citation>
    <scope>NUCLEOTIDE SEQUENCE [LARGE SCALE GENOMIC DNA]</scope>
    <source>
        <strain evidence="2">JS</strain>
    </source>
</reference>
<gene>
    <name evidence="1" type="ORF">GKIL_4058</name>
</gene>
<organism evidence="1 2">
    <name type="scientific">Gloeobacter kilaueensis (strain ATCC BAA-2537 / CCAP 1431/1 / ULC 316 / JS1)</name>
    <dbReference type="NCBI Taxonomy" id="1183438"/>
    <lineage>
        <taxon>Bacteria</taxon>
        <taxon>Bacillati</taxon>
        <taxon>Cyanobacteriota</taxon>
        <taxon>Cyanophyceae</taxon>
        <taxon>Gloeobacterales</taxon>
        <taxon>Gloeobacteraceae</taxon>
        <taxon>Gloeobacter</taxon>
    </lineage>
</organism>
<dbReference type="OrthoDB" id="428676at2"/>
<dbReference type="eggNOG" id="ENOG502Z9X4">
    <property type="taxonomic scope" value="Bacteria"/>
</dbReference>
<keyword evidence="2" id="KW-1185">Reference proteome</keyword>
<dbReference type="Proteomes" id="UP000017396">
    <property type="component" value="Chromosome"/>
</dbReference>
<dbReference type="KEGG" id="glj:GKIL_4058"/>
<evidence type="ECO:0000313" key="1">
    <source>
        <dbReference type="EMBL" id="AGY60304.1"/>
    </source>
</evidence>
<dbReference type="EMBL" id="CP003587">
    <property type="protein sequence ID" value="AGY60304.1"/>
    <property type="molecule type" value="Genomic_DNA"/>
</dbReference>
<protein>
    <submittedName>
        <fullName evidence="1">Uncharacterized protein</fullName>
    </submittedName>
</protein>
<dbReference type="STRING" id="1183438.GKIL_4058"/>
<dbReference type="AlphaFoldDB" id="U5QRR7"/>
<accession>U5QRR7</accession>
<dbReference type="RefSeq" id="WP_023175644.1">
    <property type="nucleotide sequence ID" value="NC_022600.1"/>
</dbReference>
<dbReference type="HOGENOM" id="CLU_531897_0_0_3"/>
<proteinExistence type="predicted"/>
<sequence>MSLWIVTVGSSDVQLSSRSNWYTLFEKVRSELECEEFSPQEVESEAAERRYVVPGRVLGLVYGTSSKHEDLVFPLLDAYTSRLLPLQPPSKVVFLLTDQSNLALERRLPQSPYWQDTCTLAPLLAAYIHRRLNLEPQMLILTPPKGGRGIDHWDATLKLVGEQLMQLTTKLHEPVYVSHQAGTPALSSAVQFMSLSQFGEQVRFLVVNRFDSGEPVECIESSRYLRGIRAQEARRLVVDGIPGAALNLLTVSDSEATFRHPELVKLVNFFNLRSTGTGREKDFDLDQVAQRLFEALELISIFFHQRNYLTGITLLAAAHELFLKAAVIRALTTRSEIVIRGNSLLLNQLIEWNEYGLRLKKSELLIRFGLPDDKDGKNWGGLKEGIDKCLNYPKPALNRRFFDANANLLPWLKALRADFVSWPLLNWICDDKRSTEQDLRNQLMHNLRGIEEEDVVRYLLAGKQAEIGESPASTYRVKILEPFLAALELVGSVDKDAVLLDHRLNETAKHLVHYSL</sequence>
<name>U5QRR7_GLOK1</name>
<evidence type="ECO:0000313" key="2">
    <source>
        <dbReference type="Proteomes" id="UP000017396"/>
    </source>
</evidence>
<dbReference type="PATRIC" id="fig|1183438.3.peg.3996"/>